<evidence type="ECO:0000256" key="5">
    <source>
        <dbReference type="ARBA" id="ARBA00022777"/>
    </source>
</evidence>
<feature type="region of interest" description="Disordered" evidence="7">
    <location>
        <begin position="178"/>
        <end position="203"/>
    </location>
</feature>
<dbReference type="Proteomes" id="UP000660262">
    <property type="component" value="Unassembled WGS sequence"/>
</dbReference>
<evidence type="ECO:0000313" key="8">
    <source>
        <dbReference type="EMBL" id="GHP07402.1"/>
    </source>
</evidence>
<reference evidence="8" key="1">
    <citation type="submission" date="2020-10" db="EMBL/GenBank/DDBJ databases">
        <title>Unveiling of a novel bifunctional photoreceptor, Dualchrome1, isolated from a cosmopolitan green alga.</title>
        <authorList>
            <person name="Suzuki S."/>
            <person name="Kawachi M."/>
        </authorList>
    </citation>
    <scope>NUCLEOTIDE SEQUENCE</scope>
    <source>
        <strain evidence="8">NIES 2893</strain>
    </source>
</reference>
<dbReference type="PROSITE" id="PS00113">
    <property type="entry name" value="ADENYLATE_KINASE"/>
    <property type="match status" value="1"/>
</dbReference>
<dbReference type="EC" id="2.7.4.3" evidence="2"/>
<evidence type="ECO:0000256" key="7">
    <source>
        <dbReference type="SAM" id="MobiDB-lite"/>
    </source>
</evidence>
<dbReference type="AlphaFoldDB" id="A0A830HKJ7"/>
<dbReference type="CDD" id="cd01428">
    <property type="entry name" value="ADK"/>
    <property type="match status" value="1"/>
</dbReference>
<dbReference type="SUPFAM" id="SSF52540">
    <property type="entry name" value="P-loop containing nucleoside triphosphate hydrolases"/>
    <property type="match status" value="1"/>
</dbReference>
<organism evidence="8 9">
    <name type="scientific">Pycnococcus provasolii</name>
    <dbReference type="NCBI Taxonomy" id="41880"/>
    <lineage>
        <taxon>Eukaryota</taxon>
        <taxon>Viridiplantae</taxon>
        <taxon>Chlorophyta</taxon>
        <taxon>Pseudoscourfieldiophyceae</taxon>
        <taxon>Pseudoscourfieldiales</taxon>
        <taxon>Pycnococcaceae</taxon>
        <taxon>Pycnococcus</taxon>
    </lineage>
</organism>
<dbReference type="GO" id="GO:0005524">
    <property type="term" value="F:ATP binding"/>
    <property type="evidence" value="ECO:0007669"/>
    <property type="project" value="InterPro"/>
</dbReference>
<keyword evidence="3 6" id="KW-0808">Transferase</keyword>
<dbReference type="Pfam" id="PF00406">
    <property type="entry name" value="ADK"/>
    <property type="match status" value="1"/>
</dbReference>
<dbReference type="EMBL" id="BNJQ01000016">
    <property type="protein sequence ID" value="GHP07402.1"/>
    <property type="molecule type" value="Genomic_DNA"/>
</dbReference>
<gene>
    <name evidence="8" type="ORF">PPROV_000614400</name>
</gene>
<feature type="compositionally biased region" description="Low complexity" evidence="7">
    <location>
        <begin position="186"/>
        <end position="202"/>
    </location>
</feature>
<comment type="caution">
    <text evidence="8">The sequence shown here is derived from an EMBL/GenBank/DDBJ whole genome shotgun (WGS) entry which is preliminary data.</text>
</comment>
<evidence type="ECO:0000313" key="9">
    <source>
        <dbReference type="Proteomes" id="UP000660262"/>
    </source>
</evidence>
<dbReference type="GO" id="GO:0004017">
    <property type="term" value="F:AMP kinase activity"/>
    <property type="evidence" value="ECO:0007669"/>
    <property type="project" value="UniProtKB-EC"/>
</dbReference>
<evidence type="ECO:0000256" key="2">
    <source>
        <dbReference type="ARBA" id="ARBA00012955"/>
    </source>
</evidence>
<dbReference type="PRINTS" id="PR00094">
    <property type="entry name" value="ADENYLTKNASE"/>
</dbReference>
<dbReference type="InterPro" id="IPR033690">
    <property type="entry name" value="Adenylat_kinase_CS"/>
</dbReference>
<evidence type="ECO:0000256" key="1">
    <source>
        <dbReference type="ARBA" id="ARBA00007220"/>
    </source>
</evidence>
<evidence type="ECO:0000256" key="3">
    <source>
        <dbReference type="ARBA" id="ARBA00022679"/>
    </source>
</evidence>
<dbReference type="OrthoDB" id="439792at2759"/>
<dbReference type="InterPro" id="IPR000850">
    <property type="entry name" value="Adenylat/UMP-CMP_kin"/>
</dbReference>
<dbReference type="PANTHER" id="PTHR23359">
    <property type="entry name" value="NUCLEOTIDE KINASE"/>
    <property type="match status" value="1"/>
</dbReference>
<sequence length="301" mass="32446">MVLWQHTAARAQREARSVAEAACKHLRAIEHTHKHVAVVFLGAPGVGKGTYASLAARLLGLRHVVMGDILRRHAPEEASTGELLPDEDVTRLLHADLEREARSVVLDGFPRTLRQAKLLNTPPFDVAVPVAVLLTLDETALVAKCLGRRVCQACGKSCNVADVRLDDSAGMPRVELPALAPPQRCSASDDTSASTTPATPHARLYPDAEAGSAASFLQRFDTTCDLHARADDTDEAVIRRRLAIFEAQGQPVQEYYREQGALTQFDITHGIPETTLPLMSTISEALGAASQRVLAGATSRL</sequence>
<keyword evidence="9" id="KW-1185">Reference proteome</keyword>
<dbReference type="InterPro" id="IPR027417">
    <property type="entry name" value="P-loop_NTPase"/>
</dbReference>
<evidence type="ECO:0000256" key="6">
    <source>
        <dbReference type="RuleBase" id="RU003330"/>
    </source>
</evidence>
<dbReference type="Gene3D" id="3.40.50.300">
    <property type="entry name" value="P-loop containing nucleotide triphosphate hydrolases"/>
    <property type="match status" value="1"/>
</dbReference>
<keyword evidence="5 6" id="KW-0418">Kinase</keyword>
<comment type="similarity">
    <text evidence="1 6">Belongs to the adenylate kinase family.</text>
</comment>
<proteinExistence type="inferred from homology"/>
<name>A0A830HKJ7_9CHLO</name>
<evidence type="ECO:0000256" key="4">
    <source>
        <dbReference type="ARBA" id="ARBA00022741"/>
    </source>
</evidence>
<dbReference type="HAMAP" id="MF_00235">
    <property type="entry name" value="Adenylate_kinase_Adk"/>
    <property type="match status" value="1"/>
</dbReference>
<keyword evidence="4" id="KW-0547">Nucleotide-binding</keyword>
<accession>A0A830HKJ7</accession>
<protein>
    <recommendedName>
        <fullName evidence="2">adenylate kinase</fullName>
        <ecNumber evidence="2">2.7.4.3</ecNumber>
    </recommendedName>
</protein>